<feature type="compositionally biased region" description="Polar residues" evidence="2">
    <location>
        <begin position="82"/>
        <end position="106"/>
    </location>
</feature>
<keyword evidence="1" id="KW-0479">Metal-binding</keyword>
<evidence type="ECO:0000256" key="2">
    <source>
        <dbReference type="SAM" id="MobiDB-lite"/>
    </source>
</evidence>
<gene>
    <name evidence="4" type="ORF">NTJ_03610</name>
</gene>
<evidence type="ECO:0000259" key="3">
    <source>
        <dbReference type="PROSITE" id="PS50158"/>
    </source>
</evidence>
<evidence type="ECO:0000256" key="1">
    <source>
        <dbReference type="PROSITE-ProRule" id="PRU00047"/>
    </source>
</evidence>
<sequence length="418" mass="46280">MPEISIAQVSEAVGGAVHRQVLVHQEEEQRCILSSLNALKEALKFAVGFPLKTEVRRGVERAVNLLEKGISCRKKWQKMETPASSTSQGAPTPTSTPVQWPQTVMSASLKRQKMSPESPETGGEWSTATNSRKKKKKAGEVVVGTPLTTSEKKNVGKSDTSGRPAISNMKTLRTRMQRSAIIIKPQEKSTFAEVLRELRNTVNPGEMGADVRTIRKTRDGDVLIELGRQSANQKEFADKIKAVLGDRGTTRSLVPRVSLEVRDLDDVTTVEDVRAALERDLKPEDTNEMEIFLTKPNVRGQQSAVVKMVEKTALQLLERGRIRIGWVNCRVRQRAEVDRCFRCLGYGHRAPSCKGPDRSRLCYQCGEEGHTKKDCKSTPKCVLCAKLGIPLERTAHLPGSGGCKAFREALEGAKSRLR</sequence>
<dbReference type="InterPro" id="IPR036875">
    <property type="entry name" value="Znf_CCHC_sf"/>
</dbReference>
<dbReference type="SUPFAM" id="SSF57756">
    <property type="entry name" value="Retrovirus zinc finger-like domains"/>
    <property type="match status" value="1"/>
</dbReference>
<organism evidence="4 5">
    <name type="scientific">Nesidiocoris tenuis</name>
    <dbReference type="NCBI Taxonomy" id="355587"/>
    <lineage>
        <taxon>Eukaryota</taxon>
        <taxon>Metazoa</taxon>
        <taxon>Ecdysozoa</taxon>
        <taxon>Arthropoda</taxon>
        <taxon>Hexapoda</taxon>
        <taxon>Insecta</taxon>
        <taxon>Pterygota</taxon>
        <taxon>Neoptera</taxon>
        <taxon>Paraneoptera</taxon>
        <taxon>Hemiptera</taxon>
        <taxon>Heteroptera</taxon>
        <taxon>Panheteroptera</taxon>
        <taxon>Cimicomorpha</taxon>
        <taxon>Miridae</taxon>
        <taxon>Dicyphina</taxon>
        <taxon>Nesidiocoris</taxon>
    </lineage>
</organism>
<evidence type="ECO:0000313" key="4">
    <source>
        <dbReference type="EMBL" id="BES90802.1"/>
    </source>
</evidence>
<evidence type="ECO:0000313" key="5">
    <source>
        <dbReference type="Proteomes" id="UP001307889"/>
    </source>
</evidence>
<accession>A0ABN7AKA9</accession>
<dbReference type="EMBL" id="AP028910">
    <property type="protein sequence ID" value="BES90802.1"/>
    <property type="molecule type" value="Genomic_DNA"/>
</dbReference>
<dbReference type="InterPro" id="IPR001878">
    <property type="entry name" value="Znf_CCHC"/>
</dbReference>
<name>A0ABN7AKA9_9HEMI</name>
<keyword evidence="1" id="KW-0862">Zinc</keyword>
<protein>
    <submittedName>
        <fullName evidence="4">ZnF_C2HC</fullName>
    </submittedName>
</protein>
<keyword evidence="5" id="KW-1185">Reference proteome</keyword>
<feature type="domain" description="CCHC-type" evidence="3">
    <location>
        <begin position="362"/>
        <end position="377"/>
    </location>
</feature>
<dbReference type="PROSITE" id="PS50158">
    <property type="entry name" value="ZF_CCHC"/>
    <property type="match status" value="1"/>
</dbReference>
<reference evidence="4 5" key="1">
    <citation type="submission" date="2023-09" db="EMBL/GenBank/DDBJ databases">
        <title>Nesidiocoris tenuis whole genome shotgun sequence.</title>
        <authorList>
            <person name="Shibata T."/>
            <person name="Shimoda M."/>
            <person name="Kobayashi T."/>
            <person name="Uehara T."/>
        </authorList>
    </citation>
    <scope>NUCLEOTIDE SEQUENCE [LARGE SCALE GENOMIC DNA]</scope>
    <source>
        <strain evidence="4 5">Japan</strain>
    </source>
</reference>
<proteinExistence type="predicted"/>
<dbReference type="SMART" id="SM00343">
    <property type="entry name" value="ZnF_C2HC"/>
    <property type="match status" value="2"/>
</dbReference>
<feature type="region of interest" description="Disordered" evidence="2">
    <location>
        <begin position="76"/>
        <end position="165"/>
    </location>
</feature>
<dbReference type="Proteomes" id="UP001307889">
    <property type="component" value="Chromosome 2"/>
</dbReference>
<dbReference type="Pfam" id="PF00098">
    <property type="entry name" value="zf-CCHC"/>
    <property type="match status" value="1"/>
</dbReference>
<dbReference type="Gene3D" id="4.10.60.10">
    <property type="entry name" value="Zinc finger, CCHC-type"/>
    <property type="match status" value="1"/>
</dbReference>
<keyword evidence="1" id="KW-0863">Zinc-finger</keyword>